<dbReference type="SMART" id="SM00568">
    <property type="entry name" value="GRAM"/>
    <property type="match status" value="1"/>
</dbReference>
<accession>A0AAV3QUC8</accession>
<dbReference type="PANTHER" id="PTHR31969">
    <property type="entry name" value="GEM-LIKE PROTEIN 2"/>
    <property type="match status" value="1"/>
</dbReference>
<reference evidence="3 4" key="1">
    <citation type="submission" date="2024-01" db="EMBL/GenBank/DDBJ databases">
        <title>The complete chloroplast genome sequence of Lithospermum erythrorhizon: insights into the phylogenetic relationship among Boraginaceae species and the maternal lineages of purple gromwells.</title>
        <authorList>
            <person name="Okada T."/>
            <person name="Watanabe K."/>
        </authorList>
    </citation>
    <scope>NUCLEOTIDE SEQUENCE [LARGE SCALE GENOMIC DNA]</scope>
</reference>
<evidence type="ECO:0000313" key="4">
    <source>
        <dbReference type="Proteomes" id="UP001454036"/>
    </source>
</evidence>
<feature type="domain" description="GRAM" evidence="2">
    <location>
        <begin position="85"/>
        <end position="163"/>
    </location>
</feature>
<sequence length="224" mass="25112">MLHPAPQMSYQQQPQVNTHQPYVVYSPVNKTTIPGSNMLNSWSNKAETTARNIWHNLRAGPSVTESAFGKLNLTAKALAEGGFDSLYRHHFGTQVNEKLMKTYACSISTPTGPVAGTLYLSTHRVGFCSDRPSSFRSPSGLETWSYYKVSIPLANIGNVIVIPSVLKRTTPEKHIQITTIDGHEFWFMGFVKLEKAFHNLLASLSEFKAYQNNPLYIANNRNNY</sequence>
<name>A0AAV3QUC8_LITER</name>
<dbReference type="Pfam" id="PF02893">
    <property type="entry name" value="GRAM"/>
    <property type="match status" value="1"/>
</dbReference>
<protein>
    <recommendedName>
        <fullName evidence="2">GRAM domain-containing protein</fullName>
    </recommendedName>
</protein>
<organism evidence="3 4">
    <name type="scientific">Lithospermum erythrorhizon</name>
    <name type="common">Purple gromwell</name>
    <name type="synonym">Lithospermum officinale var. erythrorhizon</name>
    <dbReference type="NCBI Taxonomy" id="34254"/>
    <lineage>
        <taxon>Eukaryota</taxon>
        <taxon>Viridiplantae</taxon>
        <taxon>Streptophyta</taxon>
        <taxon>Embryophyta</taxon>
        <taxon>Tracheophyta</taxon>
        <taxon>Spermatophyta</taxon>
        <taxon>Magnoliopsida</taxon>
        <taxon>eudicotyledons</taxon>
        <taxon>Gunneridae</taxon>
        <taxon>Pentapetalae</taxon>
        <taxon>asterids</taxon>
        <taxon>lamiids</taxon>
        <taxon>Boraginales</taxon>
        <taxon>Boraginaceae</taxon>
        <taxon>Boraginoideae</taxon>
        <taxon>Lithospermeae</taxon>
        <taxon>Lithospermum</taxon>
    </lineage>
</organism>
<dbReference type="Proteomes" id="UP001454036">
    <property type="component" value="Unassembled WGS sequence"/>
</dbReference>
<dbReference type="InterPro" id="IPR011993">
    <property type="entry name" value="PH-like_dom_sf"/>
</dbReference>
<comment type="similarity">
    <text evidence="1">Belongs to the GEM family.</text>
</comment>
<dbReference type="InterPro" id="IPR004182">
    <property type="entry name" value="GRAM"/>
</dbReference>
<dbReference type="AlphaFoldDB" id="A0AAV3QUC8"/>
<keyword evidence="4" id="KW-1185">Reference proteome</keyword>
<dbReference type="InterPro" id="IPR037848">
    <property type="entry name" value="GEM-like"/>
</dbReference>
<evidence type="ECO:0000256" key="1">
    <source>
        <dbReference type="ARBA" id="ARBA00009414"/>
    </source>
</evidence>
<dbReference type="Gene3D" id="2.30.29.30">
    <property type="entry name" value="Pleckstrin-homology domain (PH domain)/Phosphotyrosine-binding domain (PTB)"/>
    <property type="match status" value="1"/>
</dbReference>
<evidence type="ECO:0000313" key="3">
    <source>
        <dbReference type="EMBL" id="GAA0166831.1"/>
    </source>
</evidence>
<dbReference type="EMBL" id="BAABME010005869">
    <property type="protein sequence ID" value="GAA0166831.1"/>
    <property type="molecule type" value="Genomic_DNA"/>
</dbReference>
<comment type="caution">
    <text evidence="3">The sequence shown here is derived from an EMBL/GenBank/DDBJ whole genome shotgun (WGS) entry which is preliminary data.</text>
</comment>
<proteinExistence type="inferred from homology"/>
<evidence type="ECO:0000259" key="2">
    <source>
        <dbReference type="SMART" id="SM00568"/>
    </source>
</evidence>
<gene>
    <name evidence="3" type="ORF">LIER_21897</name>
</gene>